<feature type="transmembrane region" description="Helical" evidence="1">
    <location>
        <begin position="64"/>
        <end position="82"/>
    </location>
</feature>
<organism evidence="2 3">
    <name type="scientific">Altererythrobacter epoxidivorans</name>
    <dbReference type="NCBI Taxonomy" id="361183"/>
    <lineage>
        <taxon>Bacteria</taxon>
        <taxon>Pseudomonadati</taxon>
        <taxon>Pseudomonadota</taxon>
        <taxon>Alphaproteobacteria</taxon>
        <taxon>Sphingomonadales</taxon>
        <taxon>Erythrobacteraceae</taxon>
        <taxon>Altererythrobacter</taxon>
    </lineage>
</organism>
<keyword evidence="1" id="KW-1133">Transmembrane helix</keyword>
<dbReference type="STRING" id="361183.AMC99_00231"/>
<evidence type="ECO:0000313" key="3">
    <source>
        <dbReference type="Proteomes" id="UP000057938"/>
    </source>
</evidence>
<dbReference type="KEGG" id="aep:AMC99_00231"/>
<keyword evidence="3" id="KW-1185">Reference proteome</keyword>
<reference evidence="2 3" key="1">
    <citation type="submission" date="2015-09" db="EMBL/GenBank/DDBJ databases">
        <title>Complete genome sequence of a benzo[a]pyrene-degrading bacterium Altererythrobacter epoxidivorans CGMCC 1.7731T.</title>
        <authorList>
            <person name="Li Z."/>
            <person name="Cheng H."/>
            <person name="Huo Y."/>
            <person name="Xu X."/>
        </authorList>
    </citation>
    <scope>NUCLEOTIDE SEQUENCE [LARGE SCALE GENOMIC DNA]</scope>
    <source>
        <strain evidence="2 3">CGMCC 1.7731</strain>
    </source>
</reference>
<keyword evidence="1" id="KW-0472">Membrane</keyword>
<proteinExistence type="predicted"/>
<evidence type="ECO:0000256" key="1">
    <source>
        <dbReference type="SAM" id="Phobius"/>
    </source>
</evidence>
<feature type="transmembrane region" description="Helical" evidence="1">
    <location>
        <begin position="7"/>
        <end position="26"/>
    </location>
</feature>
<dbReference type="PATRIC" id="fig|361183.4.peg.233"/>
<dbReference type="AlphaFoldDB" id="A0A0M4LT76"/>
<evidence type="ECO:0000313" key="2">
    <source>
        <dbReference type="EMBL" id="ALE15547.1"/>
    </source>
</evidence>
<sequence>MNILGIVGGIFLGLILFVIGFFMIGPGGPNTYAAPAQFSGFATFVLPVAYFLNARHAFPPAAGWTICAVMAGIAALLWIPLFKSEWLWNGHAGAMAVWTAIWAIAALPFLRAGVKGLRRPSA</sequence>
<feature type="transmembrane region" description="Helical" evidence="1">
    <location>
        <begin position="32"/>
        <end position="52"/>
    </location>
</feature>
<gene>
    <name evidence="2" type="ORF">AMC99_00231</name>
</gene>
<keyword evidence="1" id="KW-0812">Transmembrane</keyword>
<accession>A0A0M4LT76</accession>
<dbReference type="OrthoDB" id="7433522at2"/>
<dbReference type="EMBL" id="CP012669">
    <property type="protein sequence ID" value="ALE15547.1"/>
    <property type="molecule type" value="Genomic_DNA"/>
</dbReference>
<feature type="transmembrane region" description="Helical" evidence="1">
    <location>
        <begin position="88"/>
        <end position="110"/>
    </location>
</feature>
<dbReference type="Proteomes" id="UP000057938">
    <property type="component" value="Chromosome"/>
</dbReference>
<name>A0A0M4LT76_9SPHN</name>
<protein>
    <submittedName>
        <fullName evidence="2">Uncharacterized protein</fullName>
    </submittedName>
</protein>
<dbReference type="RefSeq" id="WP_061921697.1">
    <property type="nucleotide sequence ID" value="NZ_CP012669.1"/>
</dbReference>